<sequence>YMSKMSPEKVKELEKIILDMDEEERKNILKNFSQQFLKKNS</sequence>
<name>A0A383EFT3_9ZZZZ</name>
<dbReference type="EMBL" id="UINC01225589">
    <property type="protein sequence ID" value="SVE55726.1"/>
    <property type="molecule type" value="Genomic_DNA"/>
</dbReference>
<gene>
    <name evidence="1" type="ORF">METZ01_LOCUS508580</name>
</gene>
<feature type="non-terminal residue" evidence="1">
    <location>
        <position position="1"/>
    </location>
</feature>
<accession>A0A383EFT3</accession>
<proteinExistence type="predicted"/>
<protein>
    <submittedName>
        <fullName evidence="1">Uncharacterized protein</fullName>
    </submittedName>
</protein>
<organism evidence="1">
    <name type="scientific">marine metagenome</name>
    <dbReference type="NCBI Taxonomy" id="408172"/>
    <lineage>
        <taxon>unclassified sequences</taxon>
        <taxon>metagenomes</taxon>
        <taxon>ecological metagenomes</taxon>
    </lineage>
</organism>
<reference evidence="1" key="1">
    <citation type="submission" date="2018-05" db="EMBL/GenBank/DDBJ databases">
        <authorList>
            <person name="Lanie J.A."/>
            <person name="Ng W.-L."/>
            <person name="Kazmierczak K.M."/>
            <person name="Andrzejewski T.M."/>
            <person name="Davidsen T.M."/>
            <person name="Wayne K.J."/>
            <person name="Tettelin H."/>
            <person name="Glass J.I."/>
            <person name="Rusch D."/>
            <person name="Podicherti R."/>
            <person name="Tsui H.-C.T."/>
            <person name="Winkler M.E."/>
        </authorList>
    </citation>
    <scope>NUCLEOTIDE SEQUENCE</scope>
</reference>
<dbReference type="AlphaFoldDB" id="A0A383EFT3"/>
<evidence type="ECO:0000313" key="1">
    <source>
        <dbReference type="EMBL" id="SVE55726.1"/>
    </source>
</evidence>